<evidence type="ECO:0000256" key="2">
    <source>
        <dbReference type="SAM" id="MobiDB-lite"/>
    </source>
</evidence>
<name>A0A061R006_9CHLO</name>
<organism evidence="3">
    <name type="scientific">Tetraselmis sp. GSL018</name>
    <dbReference type="NCBI Taxonomy" id="582737"/>
    <lineage>
        <taxon>Eukaryota</taxon>
        <taxon>Viridiplantae</taxon>
        <taxon>Chlorophyta</taxon>
        <taxon>core chlorophytes</taxon>
        <taxon>Chlorodendrophyceae</taxon>
        <taxon>Chlorodendrales</taxon>
        <taxon>Chlorodendraceae</taxon>
        <taxon>Tetraselmis</taxon>
    </lineage>
</organism>
<dbReference type="EMBL" id="GBEZ01022811">
    <property type="protein sequence ID" value="JAC64044.1"/>
    <property type="molecule type" value="Transcribed_RNA"/>
</dbReference>
<evidence type="ECO:0000256" key="1">
    <source>
        <dbReference type="SAM" id="Coils"/>
    </source>
</evidence>
<protein>
    <submittedName>
        <fullName evidence="3">Uncharacterized protein</fullName>
    </submittedName>
</protein>
<accession>A0A061R006</accession>
<feature type="compositionally biased region" description="Low complexity" evidence="2">
    <location>
        <begin position="31"/>
        <end position="46"/>
    </location>
</feature>
<keyword evidence="1" id="KW-0175">Coiled coil</keyword>
<feature type="compositionally biased region" description="Basic and acidic residues" evidence="2">
    <location>
        <begin position="113"/>
        <end position="122"/>
    </location>
</feature>
<feature type="compositionally biased region" description="Basic and acidic residues" evidence="2">
    <location>
        <begin position="62"/>
        <end position="83"/>
    </location>
</feature>
<feature type="compositionally biased region" description="Polar residues" evidence="2">
    <location>
        <begin position="85"/>
        <end position="110"/>
    </location>
</feature>
<dbReference type="AlphaFoldDB" id="A0A061R006"/>
<feature type="compositionally biased region" description="Basic and acidic residues" evidence="2">
    <location>
        <begin position="185"/>
        <end position="203"/>
    </location>
</feature>
<feature type="compositionally biased region" description="Basic and acidic residues" evidence="2">
    <location>
        <begin position="160"/>
        <end position="172"/>
    </location>
</feature>
<feature type="coiled-coil region" evidence="1">
    <location>
        <begin position="366"/>
        <end position="403"/>
    </location>
</feature>
<reference evidence="3" key="1">
    <citation type="submission" date="2014-05" db="EMBL/GenBank/DDBJ databases">
        <title>The transcriptome of the halophilic microalga Tetraselmis sp. GSL018 isolated from the Great Salt Lake, Utah.</title>
        <authorList>
            <person name="Jinkerson R.E."/>
            <person name="D'Adamo S."/>
            <person name="Posewitz M.C."/>
        </authorList>
    </citation>
    <scope>NUCLEOTIDE SEQUENCE</scope>
    <source>
        <strain evidence="3">GSL018</strain>
    </source>
</reference>
<feature type="region of interest" description="Disordered" evidence="2">
    <location>
        <begin position="1"/>
        <end position="248"/>
    </location>
</feature>
<evidence type="ECO:0000313" key="3">
    <source>
        <dbReference type="EMBL" id="JAC64044.1"/>
    </source>
</evidence>
<sequence>MSKDETSSSGFAGEISRPVEVNDSDSKSSDSKSTSSGSYSRSVCSDISQEAEAPQKNQSKADAAESREKPVKNEKSSIPKDELEQPQTTVDTNLATADVTHQSVSRTETSAEPARKPKRPEPEPLQQDSRPPKYRHTEHSPKSQPGWEAAKRPSVGDPRSYSENERMEDRKSAPQAREPQPSTETLRKVEPAMRRHAADDRKPTPPAREAPPQSAAMPPLSPPRTGAFRRVERQLQPEHTAPRSVSPHDVIEDLQHGLDTSGAAVASAGDTRTWRERWKASQDLVDELGNQLIQERMMVNHLQNRLKSEQHARKQAYGGARQANERIAVLLAEKTSLEGEVFKLQRQLKMERRAWDADELQLSDKLMQYRSEADKLRDALQEMERAKRKLQENLSDERHLKEKALSFIADRSQRLTELETQGGMHYPKEPSQ</sequence>
<proteinExistence type="predicted"/>
<gene>
    <name evidence="3" type="ORF">TSPGSL018_19162</name>
</gene>